<evidence type="ECO:0000313" key="9">
    <source>
        <dbReference type="Proteomes" id="UP001281731"/>
    </source>
</evidence>
<protein>
    <recommendedName>
        <fullName evidence="7">ABC3 transporter permease C-terminal domain-containing protein</fullName>
    </recommendedName>
</protein>
<dbReference type="Proteomes" id="UP001281731">
    <property type="component" value="Unassembled WGS sequence"/>
</dbReference>
<comment type="caution">
    <text evidence="8">The sequence shown here is derived from an EMBL/GenBank/DDBJ whole genome shotgun (WGS) entry which is preliminary data.</text>
</comment>
<feature type="transmembrane region" description="Helical" evidence="6">
    <location>
        <begin position="429"/>
        <end position="450"/>
    </location>
</feature>
<dbReference type="AlphaFoldDB" id="A0AAW9HL95"/>
<keyword evidence="3 6" id="KW-0812">Transmembrane</keyword>
<feature type="transmembrane region" description="Helical" evidence="6">
    <location>
        <begin position="298"/>
        <end position="320"/>
    </location>
</feature>
<dbReference type="Pfam" id="PF02687">
    <property type="entry name" value="FtsX"/>
    <property type="match status" value="1"/>
</dbReference>
<dbReference type="EMBL" id="JAWNGC010000002">
    <property type="protein sequence ID" value="MDY5154683.1"/>
    <property type="molecule type" value="Genomic_DNA"/>
</dbReference>
<evidence type="ECO:0000313" key="8">
    <source>
        <dbReference type="EMBL" id="MDY5154683.1"/>
    </source>
</evidence>
<reference evidence="8" key="1">
    <citation type="submission" date="2023-10" db="EMBL/GenBank/DDBJ databases">
        <title>Whole Genome based description of the genera Actinobaculum and Actinotignum reveals a complex phylogenetic relationship within the species included in the genus Actinotignum.</title>
        <authorList>
            <person name="Jensen C.S."/>
            <person name="Dargis R."/>
            <person name="Kemp M."/>
            <person name="Christensen J.J."/>
        </authorList>
    </citation>
    <scope>NUCLEOTIDE SEQUENCE</scope>
    <source>
        <strain evidence="8">SLA_B511</strain>
    </source>
</reference>
<dbReference type="GO" id="GO:0005886">
    <property type="term" value="C:plasma membrane"/>
    <property type="evidence" value="ECO:0007669"/>
    <property type="project" value="UniProtKB-SubCell"/>
</dbReference>
<feature type="transmembrane region" description="Helical" evidence="6">
    <location>
        <begin position="125"/>
        <end position="149"/>
    </location>
</feature>
<gene>
    <name evidence="8" type="ORF">R6G80_02940</name>
</gene>
<keyword evidence="5 6" id="KW-0472">Membrane</keyword>
<feature type="transmembrane region" description="Helical" evidence="6">
    <location>
        <begin position="335"/>
        <end position="355"/>
    </location>
</feature>
<feature type="domain" description="ABC3 transporter permease C-terminal" evidence="7">
    <location>
        <begin position="99"/>
        <end position="202"/>
    </location>
</feature>
<keyword evidence="4 6" id="KW-1133">Transmembrane helix</keyword>
<feature type="transmembrane region" description="Helical" evidence="6">
    <location>
        <begin position="76"/>
        <end position="104"/>
    </location>
</feature>
<evidence type="ECO:0000256" key="2">
    <source>
        <dbReference type="ARBA" id="ARBA00022475"/>
    </source>
</evidence>
<dbReference type="InterPro" id="IPR003838">
    <property type="entry name" value="ABC3_permease_C"/>
</dbReference>
<dbReference type="RefSeq" id="WP_022866254.1">
    <property type="nucleotide sequence ID" value="NZ_JAWNFQ010000012.1"/>
</dbReference>
<evidence type="ECO:0000256" key="4">
    <source>
        <dbReference type="ARBA" id="ARBA00022989"/>
    </source>
</evidence>
<comment type="subcellular location">
    <subcellularLocation>
        <location evidence="1">Cell membrane</location>
        <topology evidence="1">Multi-pass membrane protein</topology>
    </subcellularLocation>
</comment>
<name>A0AAW9HL95_9ACTO</name>
<keyword evidence="2" id="KW-1003">Cell membrane</keyword>
<feature type="transmembrane region" description="Helical" evidence="6">
    <location>
        <begin position="391"/>
        <end position="409"/>
    </location>
</feature>
<sequence>MTTLSLARRLTVARLSARIGDAWLDTCAVLSFLLSSFMALTVSGGIWMFYRWAYFPSELNATRAQYANDLWDVFTVYFVLALFAGALLVIPIFSLASQAVRLGAQGRSERLASLRLIGTTRSQTIVISLAETCIQWILGTAAGVGLYFLTLPLWNNVSFGGSPISYREMILPLHFLLLLLLFLFLTALTSGIFGLMRVNISPLGVAKKSSGKALSFWRLIILLLVLIMFFVLVFTGVSPTREGILFQVIISVVSVSVILGALSFAGGFILQVCARLATYTHHTSVLIAARRIIYRPVASWRSIGSISLLSFIGGFISFSISWDDDTISIILNHDILTGVIITIVFGFMIAALSTFMNQASEVCDRLPQTRALKAMGFPADIFGKIRIFQNFVPLLASTLLCAGLGRLISVTLASASRKSASLMNNVEPFVWTLGGGICICLLAILLVTPLERKILKSLGRDND</sequence>
<feature type="transmembrane region" description="Helical" evidence="6">
    <location>
        <begin position="169"/>
        <end position="195"/>
    </location>
</feature>
<evidence type="ECO:0000256" key="3">
    <source>
        <dbReference type="ARBA" id="ARBA00022692"/>
    </source>
</evidence>
<feature type="transmembrane region" description="Helical" evidence="6">
    <location>
        <begin position="244"/>
        <end position="277"/>
    </location>
</feature>
<evidence type="ECO:0000256" key="1">
    <source>
        <dbReference type="ARBA" id="ARBA00004651"/>
    </source>
</evidence>
<feature type="transmembrane region" description="Helical" evidence="6">
    <location>
        <begin position="216"/>
        <end position="238"/>
    </location>
</feature>
<accession>A0AAW9HL95</accession>
<feature type="transmembrane region" description="Helical" evidence="6">
    <location>
        <begin position="23"/>
        <end position="50"/>
    </location>
</feature>
<organism evidence="8 9">
    <name type="scientific">Actinotignum urinale</name>
    <dbReference type="NCBI Taxonomy" id="190146"/>
    <lineage>
        <taxon>Bacteria</taxon>
        <taxon>Bacillati</taxon>
        <taxon>Actinomycetota</taxon>
        <taxon>Actinomycetes</taxon>
        <taxon>Actinomycetales</taxon>
        <taxon>Actinomycetaceae</taxon>
        <taxon>Actinotignum</taxon>
    </lineage>
</organism>
<evidence type="ECO:0000256" key="5">
    <source>
        <dbReference type="ARBA" id="ARBA00023136"/>
    </source>
</evidence>
<proteinExistence type="predicted"/>
<evidence type="ECO:0000256" key="6">
    <source>
        <dbReference type="SAM" id="Phobius"/>
    </source>
</evidence>
<evidence type="ECO:0000259" key="7">
    <source>
        <dbReference type="Pfam" id="PF02687"/>
    </source>
</evidence>